<protein>
    <recommendedName>
        <fullName evidence="2">Ketopantoate reductase C-terminal domain-containing protein</fullName>
    </recommendedName>
</protein>
<reference evidence="3 4" key="1">
    <citation type="submission" date="2020-09" db="EMBL/GenBank/DDBJ databases">
        <title>Flavimobilis rhizosphaerae sp. nov., isolated from rhizosphere soil of Spartina alterniflora.</title>
        <authorList>
            <person name="Hanqin C."/>
        </authorList>
    </citation>
    <scope>NUCLEOTIDE SEQUENCE [LARGE SCALE GENOMIC DNA]</scope>
    <source>
        <strain evidence="3 4">GY 10621</strain>
    </source>
</reference>
<sequence length="147" mass="14979">MQRDGKVGRRGEQAGDRVGHEDHPPPGGRAFIVAASGVACLLRNDVGNIVAAPGGTEAVLGTVAEARAVVAAAVHPVPPAVHHATVRALTAEGSTFTSSLYRDAVAGRDGETEHLLGAFQTCAREHGVATPLLDLVLVQLRAAALAA</sequence>
<organism evidence="3 4">
    <name type="scientific">Flavimobilis rhizosphaerae</name>
    <dbReference type="NCBI Taxonomy" id="2775421"/>
    <lineage>
        <taxon>Bacteria</taxon>
        <taxon>Bacillati</taxon>
        <taxon>Actinomycetota</taxon>
        <taxon>Actinomycetes</taxon>
        <taxon>Micrococcales</taxon>
        <taxon>Jonesiaceae</taxon>
        <taxon>Flavimobilis</taxon>
    </lineage>
</organism>
<dbReference type="RefSeq" id="WP_192281755.1">
    <property type="nucleotide sequence ID" value="NZ_JACZDF010000008.1"/>
</dbReference>
<evidence type="ECO:0000313" key="4">
    <source>
        <dbReference type="Proteomes" id="UP000642107"/>
    </source>
</evidence>
<feature type="domain" description="Ketopantoate reductase C-terminal" evidence="2">
    <location>
        <begin position="32"/>
        <end position="142"/>
    </location>
</feature>
<dbReference type="InterPro" id="IPR013328">
    <property type="entry name" value="6PGD_dom2"/>
</dbReference>
<accession>A0ABR9DTD4</accession>
<evidence type="ECO:0000256" key="1">
    <source>
        <dbReference type="SAM" id="MobiDB-lite"/>
    </source>
</evidence>
<dbReference type="Pfam" id="PF08546">
    <property type="entry name" value="ApbA_C"/>
    <property type="match status" value="1"/>
</dbReference>
<proteinExistence type="predicted"/>
<dbReference type="Gene3D" id="1.10.1040.10">
    <property type="entry name" value="N-(1-d-carboxylethyl)-l-norvaline Dehydrogenase, domain 2"/>
    <property type="match status" value="1"/>
</dbReference>
<gene>
    <name evidence="3" type="ORF">IGS67_12715</name>
</gene>
<dbReference type="InterPro" id="IPR013752">
    <property type="entry name" value="KPA_reductase"/>
</dbReference>
<evidence type="ECO:0000313" key="3">
    <source>
        <dbReference type="EMBL" id="MBD9700336.1"/>
    </source>
</evidence>
<dbReference type="SUPFAM" id="SSF48179">
    <property type="entry name" value="6-phosphogluconate dehydrogenase C-terminal domain-like"/>
    <property type="match status" value="1"/>
</dbReference>
<dbReference type="EMBL" id="JACZDF010000008">
    <property type="protein sequence ID" value="MBD9700336.1"/>
    <property type="molecule type" value="Genomic_DNA"/>
</dbReference>
<comment type="caution">
    <text evidence="3">The sequence shown here is derived from an EMBL/GenBank/DDBJ whole genome shotgun (WGS) entry which is preliminary data.</text>
</comment>
<name>A0ABR9DTD4_9MICO</name>
<feature type="compositionally biased region" description="Basic and acidic residues" evidence="1">
    <location>
        <begin position="1"/>
        <end position="24"/>
    </location>
</feature>
<evidence type="ECO:0000259" key="2">
    <source>
        <dbReference type="Pfam" id="PF08546"/>
    </source>
</evidence>
<dbReference type="InterPro" id="IPR008927">
    <property type="entry name" value="6-PGluconate_DH-like_C_sf"/>
</dbReference>
<dbReference type="Proteomes" id="UP000642107">
    <property type="component" value="Unassembled WGS sequence"/>
</dbReference>
<feature type="region of interest" description="Disordered" evidence="1">
    <location>
        <begin position="1"/>
        <end position="28"/>
    </location>
</feature>
<keyword evidence="4" id="KW-1185">Reference proteome</keyword>